<organism evidence="1 2">
    <name type="scientific">Agrobacterium tumefaciens str. B6</name>
    <dbReference type="NCBI Taxonomy" id="1183423"/>
    <lineage>
        <taxon>Bacteria</taxon>
        <taxon>Pseudomonadati</taxon>
        <taxon>Pseudomonadota</taxon>
        <taxon>Alphaproteobacteria</taxon>
        <taxon>Hyphomicrobiales</taxon>
        <taxon>Rhizobiaceae</taxon>
        <taxon>Rhizobium/Agrobacterium group</taxon>
        <taxon>Agrobacterium</taxon>
        <taxon>Agrobacterium tumefaciens complex</taxon>
    </lineage>
</organism>
<protein>
    <submittedName>
        <fullName evidence="1">Uncharacterized protein</fullName>
    </submittedName>
</protein>
<comment type="caution">
    <text evidence="1">The sequence shown here is derived from an EMBL/GenBank/DDBJ whole genome shotgun (WGS) entry which is preliminary data.</text>
</comment>
<dbReference type="SUPFAM" id="SSF81301">
    <property type="entry name" value="Nucleotidyltransferase"/>
    <property type="match status" value="1"/>
</dbReference>
<dbReference type="Proteomes" id="UP000192074">
    <property type="component" value="Unassembled WGS sequence"/>
</dbReference>
<dbReference type="RefSeq" id="WP_060723551.1">
    <property type="nucleotide sequence ID" value="NZ_LMVK01000008.1"/>
</dbReference>
<reference evidence="1 2" key="1">
    <citation type="submission" date="2016-01" db="EMBL/GenBank/DDBJ databases">
        <authorList>
            <person name="Regsiter A."/>
            <person name="william w."/>
        </authorList>
    </citation>
    <scope>NUCLEOTIDE SEQUENCE [LARGE SCALE GENOMIC DNA]</scope>
    <source>
        <strain evidence="1 2">B6</strain>
    </source>
</reference>
<evidence type="ECO:0000313" key="2">
    <source>
        <dbReference type="Proteomes" id="UP000192074"/>
    </source>
</evidence>
<dbReference type="EMBL" id="FCNL01000041">
    <property type="protein sequence ID" value="CVI25167.1"/>
    <property type="molecule type" value="Genomic_DNA"/>
</dbReference>
<sequence>MNLMPASPSTFSFLDGHLRIDRDEILDRCRPADGDIVILSGTLVEGIGNKHSDIDVYVICDALPPVRHTGDHSFFIEQNGGLRTFVDYIREDGMAFDVEYYTRAEVEAMKDDVLSLYQLARRGTKTLRKKLPLSSEDALHKMQVGVTVTGSSEFGQLFPSDFWEKLSFVQYRNRTGGYPEFKDLMGTWGSGDFDTSLLVCTMFLMDQAAGLCHLAGSTNAKPKWVMQNLKRLPEPLRPLGQEVIAWYGSAGSTMPDRKAAVLAACELMTRIYEANTALLNASSDIFYSAEEALRLTQEEFMREPFHDPQTILEFEFRRLLFNAGTRSVREFLVQDV</sequence>
<dbReference type="AlphaFoldDB" id="A0A822VC24"/>
<accession>A0A822VC24</accession>
<dbReference type="InterPro" id="IPR043519">
    <property type="entry name" value="NT_sf"/>
</dbReference>
<evidence type="ECO:0000313" key="1">
    <source>
        <dbReference type="EMBL" id="CVI25167.1"/>
    </source>
</evidence>
<gene>
    <name evidence="1" type="ORF">AGR4A_pAt20039</name>
</gene>
<proteinExistence type="predicted"/>
<name>A0A822VC24_AGRTU</name>